<dbReference type="EMBL" id="JACHMN010000001">
    <property type="protein sequence ID" value="MBB5867136.1"/>
    <property type="molecule type" value="Genomic_DNA"/>
</dbReference>
<evidence type="ECO:0000259" key="2">
    <source>
        <dbReference type="Pfam" id="PF12770"/>
    </source>
</evidence>
<dbReference type="Pfam" id="PF13424">
    <property type="entry name" value="TPR_12"/>
    <property type="match status" value="1"/>
</dbReference>
<dbReference type="SMART" id="SM00028">
    <property type="entry name" value="TPR"/>
    <property type="match status" value="4"/>
</dbReference>
<dbReference type="PANTHER" id="PTHR10098:SF108">
    <property type="entry name" value="TETRATRICOPEPTIDE REPEAT PROTEIN 28"/>
    <property type="match status" value="1"/>
</dbReference>
<name>A0A841BIW6_9ACTN</name>
<proteinExistence type="predicted"/>
<feature type="repeat" description="TPR" evidence="1">
    <location>
        <begin position="229"/>
        <end position="262"/>
    </location>
</feature>
<keyword evidence="4" id="KW-1185">Reference proteome</keyword>
<dbReference type="AlphaFoldDB" id="A0A841BIW6"/>
<evidence type="ECO:0000256" key="1">
    <source>
        <dbReference type="PROSITE-ProRule" id="PRU00339"/>
    </source>
</evidence>
<dbReference type="Pfam" id="PF13374">
    <property type="entry name" value="TPR_10"/>
    <property type="match status" value="1"/>
</dbReference>
<dbReference type="Pfam" id="PF12770">
    <property type="entry name" value="CHAT"/>
    <property type="match status" value="1"/>
</dbReference>
<comment type="caution">
    <text evidence="3">The sequence shown here is derived from an EMBL/GenBank/DDBJ whole genome shotgun (WGS) entry which is preliminary data.</text>
</comment>
<dbReference type="Pfam" id="PF13181">
    <property type="entry name" value="TPR_8"/>
    <property type="match status" value="1"/>
</dbReference>
<evidence type="ECO:0000313" key="3">
    <source>
        <dbReference type="EMBL" id="MBB5867136.1"/>
    </source>
</evidence>
<dbReference type="InterPro" id="IPR019734">
    <property type="entry name" value="TPR_rpt"/>
</dbReference>
<dbReference type="RefSeq" id="WP_184831529.1">
    <property type="nucleotide sequence ID" value="NZ_JACHMN010000001.1"/>
</dbReference>
<dbReference type="SUPFAM" id="SSF48452">
    <property type="entry name" value="TPR-like"/>
    <property type="match status" value="2"/>
</dbReference>
<dbReference type="PANTHER" id="PTHR10098">
    <property type="entry name" value="RAPSYN-RELATED"/>
    <property type="match status" value="1"/>
</dbReference>
<dbReference type="InterPro" id="IPR011990">
    <property type="entry name" value="TPR-like_helical_dom_sf"/>
</dbReference>
<dbReference type="InterPro" id="IPR024983">
    <property type="entry name" value="CHAT_dom"/>
</dbReference>
<gene>
    <name evidence="3" type="ORF">F4553_000515</name>
</gene>
<dbReference type="PROSITE" id="PS50005">
    <property type="entry name" value="TPR"/>
    <property type="match status" value="1"/>
</dbReference>
<feature type="domain" description="CHAT" evidence="2">
    <location>
        <begin position="646"/>
        <end position="908"/>
    </location>
</feature>
<dbReference type="Proteomes" id="UP000587527">
    <property type="component" value="Unassembled WGS sequence"/>
</dbReference>
<dbReference type="Gene3D" id="1.25.40.10">
    <property type="entry name" value="Tetratricopeptide repeat domain"/>
    <property type="match status" value="3"/>
</dbReference>
<sequence length="924" mass="100340">MSASRRYDKALELTRQALALVAGQEYQQAAVLFTQALRILMPGPGLLASGHEHRKWELARTDLHGELGKVEFLLGRLAPARENLERACAGYRHLQEPDSRDYGVTRSNLGVVYEKLGMINEALACHEDSLRIAQRHGEPADSLATSLCHIGMVQQLAGDRPGSDRSFAAAIAMPGVSRLIRAGLLQNAAFHHTHYFEYAQALPLFFQALDEFTALEEARVLPSGSDERAMCLTNIGQLYANEQDFTRALDYQRRALALFERKQPDGVMTATALSNLAGTLMLRMLEDDLAEADGLLGRAIEISGRHSAAAPVRGLYLANRSYVALRRGDPDRALALAVEGIAVRAAGTSDRTTVVPYAAAGLAYFTLGRLDEAEEALLAALRASESIAPLLPDSQDLHSLLGAIALERSRSEEGELKRSRLDRAVECLRTARTVAEQSRRLLDGEPGLEFLFGTGAAAYHWLIDALYQRNGPGDREEAFTVADGVRARGLARMLTGDDIAAAEDPEIRRLIADHQDALRRLGVAWQELAKAEDPVQQAELRWRYTDLAHRAEQYRIRLAGSSFRFGDVIAPSACTVEQVRAALDPGTAFVLHEPTPSGTYAWVIRPSGTTMIRLPIDAAELEELVTTAVQDLEEPVDATGPGGQLADLSTVLLKPLADGLRGAEHVALSPGGVLAYLPFELLTIDGVRLFERCTTSYVPSPTTMVRFGGGPVRGTHELDFVGFASSNDGLKHPPLEVAEIAEIFAPRSLQIVAAATPEAVRADAVRARYVHIASHAFVDDDQPQFSRLVLAPSAVDGDSSLFAFEFAGLRLRSQLVSLSACSTARSRLRPGEGLIGFYRAVLATGTDAALLSLWAVPDRLARVFMVHFYGLIAAGRPAEVALRETRTHFAPPDGAISARTTWAAFILVSVNPRGSRSIEKGRRA</sequence>
<reference evidence="3 4" key="1">
    <citation type="submission" date="2020-08" db="EMBL/GenBank/DDBJ databases">
        <title>Sequencing the genomes of 1000 actinobacteria strains.</title>
        <authorList>
            <person name="Klenk H.-P."/>
        </authorList>
    </citation>
    <scope>NUCLEOTIDE SEQUENCE [LARGE SCALE GENOMIC DNA]</scope>
    <source>
        <strain evidence="3 4">DSM 45362</strain>
    </source>
</reference>
<accession>A0A841BIW6</accession>
<protein>
    <submittedName>
        <fullName evidence="3">CHAT domain-containing protein</fullName>
    </submittedName>
</protein>
<organism evidence="3 4">
    <name type="scientific">Allocatelliglobosispora scoriae</name>
    <dbReference type="NCBI Taxonomy" id="643052"/>
    <lineage>
        <taxon>Bacteria</taxon>
        <taxon>Bacillati</taxon>
        <taxon>Actinomycetota</taxon>
        <taxon>Actinomycetes</taxon>
        <taxon>Micromonosporales</taxon>
        <taxon>Micromonosporaceae</taxon>
        <taxon>Allocatelliglobosispora</taxon>
    </lineage>
</organism>
<keyword evidence="1" id="KW-0802">TPR repeat</keyword>
<evidence type="ECO:0000313" key="4">
    <source>
        <dbReference type="Proteomes" id="UP000587527"/>
    </source>
</evidence>